<dbReference type="EMBL" id="BARS01029680">
    <property type="protein sequence ID" value="GAG07273.1"/>
    <property type="molecule type" value="Genomic_DNA"/>
</dbReference>
<organism evidence="2">
    <name type="scientific">marine sediment metagenome</name>
    <dbReference type="NCBI Taxonomy" id="412755"/>
    <lineage>
        <taxon>unclassified sequences</taxon>
        <taxon>metagenomes</taxon>
        <taxon>ecological metagenomes</taxon>
    </lineage>
</organism>
<proteinExistence type="predicted"/>
<feature type="region of interest" description="Disordered" evidence="1">
    <location>
        <begin position="161"/>
        <end position="188"/>
    </location>
</feature>
<evidence type="ECO:0000256" key="1">
    <source>
        <dbReference type="SAM" id="MobiDB-lite"/>
    </source>
</evidence>
<reference evidence="2" key="1">
    <citation type="journal article" date="2014" name="Front. Microbiol.">
        <title>High frequency of phylogenetically diverse reductive dehalogenase-homologous genes in deep subseafloor sedimentary metagenomes.</title>
        <authorList>
            <person name="Kawai M."/>
            <person name="Futagami T."/>
            <person name="Toyoda A."/>
            <person name="Takaki Y."/>
            <person name="Nishi S."/>
            <person name="Hori S."/>
            <person name="Arai W."/>
            <person name="Tsubouchi T."/>
            <person name="Morono Y."/>
            <person name="Uchiyama I."/>
            <person name="Ito T."/>
            <person name="Fujiyama A."/>
            <person name="Inagaki F."/>
            <person name="Takami H."/>
        </authorList>
    </citation>
    <scope>NUCLEOTIDE SEQUENCE</scope>
    <source>
        <strain evidence="2">Expedition CK06-06</strain>
    </source>
</reference>
<comment type="caution">
    <text evidence="2">The sequence shown here is derived from an EMBL/GenBank/DDBJ whole genome shotgun (WGS) entry which is preliminary data.</text>
</comment>
<sequence length="263" mass="28779">KAIVGKGAEAGLAVNVVYAAELLDKIIFKGEDAGIAFDEVVYGKTADDPEGVDPLRKASQLWGVMLASGLSQKGTYKKFHDALGKDILESRGRKIDWKWVKSKAPKPKEGEAYTDRMLIEQGIKEVSEKGSTADKAKLTDIMKDVDYNENLQGVKEQIEDVKSQEQRQEKQNSAIKKATKEVKEGEVDPTEVALNAEEIESINTATPAERKNISRSVKNQVKNGNLTASEGQDVINKVSEVLKNSSEIGVQNSTTKAKVAEKM</sequence>
<gene>
    <name evidence="2" type="ORF">S01H1_46354</name>
</gene>
<feature type="compositionally biased region" description="Basic and acidic residues" evidence="1">
    <location>
        <begin position="161"/>
        <end position="170"/>
    </location>
</feature>
<dbReference type="AlphaFoldDB" id="X0V426"/>
<feature type="non-terminal residue" evidence="2">
    <location>
        <position position="263"/>
    </location>
</feature>
<name>X0V426_9ZZZZ</name>
<protein>
    <submittedName>
        <fullName evidence="2">Uncharacterized protein</fullName>
    </submittedName>
</protein>
<feature type="non-terminal residue" evidence="2">
    <location>
        <position position="1"/>
    </location>
</feature>
<accession>X0V426</accession>
<evidence type="ECO:0000313" key="2">
    <source>
        <dbReference type="EMBL" id="GAG07273.1"/>
    </source>
</evidence>